<evidence type="ECO:0000256" key="6">
    <source>
        <dbReference type="ARBA" id="ARBA00022723"/>
    </source>
</evidence>
<evidence type="ECO:0000256" key="7">
    <source>
        <dbReference type="ARBA" id="ARBA00022741"/>
    </source>
</evidence>
<dbReference type="EC" id="6.3.2.17" evidence="3"/>
<dbReference type="PhylomeDB" id="A0A1B0FMY4"/>
<proteinExistence type="inferred from homology"/>
<organism evidence="13 14">
    <name type="scientific">Glossina morsitans morsitans</name>
    <name type="common">Savannah tsetse fly</name>
    <dbReference type="NCBI Taxonomy" id="37546"/>
    <lineage>
        <taxon>Eukaryota</taxon>
        <taxon>Metazoa</taxon>
        <taxon>Ecdysozoa</taxon>
        <taxon>Arthropoda</taxon>
        <taxon>Hexapoda</taxon>
        <taxon>Insecta</taxon>
        <taxon>Pterygota</taxon>
        <taxon>Neoptera</taxon>
        <taxon>Endopterygota</taxon>
        <taxon>Diptera</taxon>
        <taxon>Brachycera</taxon>
        <taxon>Muscomorpha</taxon>
        <taxon>Hippoboscoidea</taxon>
        <taxon>Glossinidae</taxon>
        <taxon>Glossina</taxon>
    </lineage>
</organism>
<evidence type="ECO:0000256" key="10">
    <source>
        <dbReference type="ARBA" id="ARBA00030592"/>
    </source>
</evidence>
<dbReference type="GO" id="GO:0006730">
    <property type="term" value="P:one-carbon metabolic process"/>
    <property type="evidence" value="ECO:0007669"/>
    <property type="project" value="UniProtKB-KW"/>
</dbReference>
<comment type="catalytic activity">
    <reaction evidence="12">
        <text>(6S)-5,6,7,8-tetrahydrofolyl-(gamma-L-Glu)(n) + L-glutamate + ATP = (6S)-5,6,7,8-tetrahydrofolyl-(gamma-L-Glu)(n+1) + ADP + phosphate + H(+)</text>
        <dbReference type="Rhea" id="RHEA:10580"/>
        <dbReference type="Rhea" id="RHEA-COMP:14738"/>
        <dbReference type="Rhea" id="RHEA-COMP:14740"/>
        <dbReference type="ChEBI" id="CHEBI:15378"/>
        <dbReference type="ChEBI" id="CHEBI:29985"/>
        <dbReference type="ChEBI" id="CHEBI:30616"/>
        <dbReference type="ChEBI" id="CHEBI:43474"/>
        <dbReference type="ChEBI" id="CHEBI:141005"/>
        <dbReference type="ChEBI" id="CHEBI:456216"/>
        <dbReference type="EC" id="6.3.2.17"/>
    </reaction>
</comment>
<dbReference type="SUPFAM" id="SSF53244">
    <property type="entry name" value="MurD-like peptide ligases, peptide-binding domain"/>
    <property type="match status" value="1"/>
</dbReference>
<dbReference type="GO" id="GO:0005739">
    <property type="term" value="C:mitochondrion"/>
    <property type="evidence" value="ECO:0007669"/>
    <property type="project" value="TreeGrafter"/>
</dbReference>
<dbReference type="InterPro" id="IPR001645">
    <property type="entry name" value="Folylpolyglutamate_synth"/>
</dbReference>
<dbReference type="InterPro" id="IPR018109">
    <property type="entry name" value="Folylpolyglutamate_synth_CS"/>
</dbReference>
<dbReference type="PANTHER" id="PTHR11136">
    <property type="entry name" value="FOLYLPOLYGLUTAMATE SYNTHASE-RELATED"/>
    <property type="match status" value="1"/>
</dbReference>
<evidence type="ECO:0000256" key="4">
    <source>
        <dbReference type="ARBA" id="ARBA00022563"/>
    </source>
</evidence>
<dbReference type="GO" id="GO:0005524">
    <property type="term" value="F:ATP binding"/>
    <property type="evidence" value="ECO:0007669"/>
    <property type="project" value="UniProtKB-KW"/>
</dbReference>
<comment type="similarity">
    <text evidence="2">Belongs to the folylpolyglutamate synthase family.</text>
</comment>
<evidence type="ECO:0000256" key="5">
    <source>
        <dbReference type="ARBA" id="ARBA00022598"/>
    </source>
</evidence>
<dbReference type="STRING" id="37546.A0A1B0FMY4"/>
<dbReference type="Proteomes" id="UP000092444">
    <property type="component" value="Unassembled WGS sequence"/>
</dbReference>
<evidence type="ECO:0000256" key="11">
    <source>
        <dbReference type="ARBA" id="ARBA00030876"/>
    </source>
</evidence>
<keyword evidence="8" id="KW-0067">ATP-binding</keyword>
<keyword evidence="4" id="KW-0554">One-carbon metabolism</keyword>
<dbReference type="GO" id="GO:0046872">
    <property type="term" value="F:metal ion binding"/>
    <property type="evidence" value="ECO:0007669"/>
    <property type="project" value="UniProtKB-KW"/>
</dbReference>
<dbReference type="InterPro" id="IPR036615">
    <property type="entry name" value="Mur_ligase_C_dom_sf"/>
</dbReference>
<sequence>MVQDAQDFENDMPAYFNFLTTSAFHVFLDEKVDVVILEVGIGGEFDCTNIVPNTKTAGITSLGLEQTNCLSKTLKEIAWQKAGIIKPGSTVYTSVVREECIEIIRDRCKEKRAAHFHTVPDFESYFQNEKDLKLKESLSNVSLLNGSLTMHLSLNCLRQNRKDMSDEYSVNTPYLTQQAVKGLLNCHWLGRCQKIKYFNFYVHLHGAHTLESMQICAGWFSQTSRYSRNSKILIFNTTGHRDSKKLLKIPKSFTVFHLVCFVSNITTNCAADTPDTKHVDTQTEQLERVKVQASNWDHLCMDAPKCDNFF</sequence>
<evidence type="ECO:0000256" key="3">
    <source>
        <dbReference type="ARBA" id="ARBA00013025"/>
    </source>
</evidence>
<dbReference type="PROSITE" id="PS01012">
    <property type="entry name" value="FOLYLPOLYGLU_SYNT_2"/>
    <property type="match status" value="1"/>
</dbReference>
<dbReference type="VEuPathDB" id="VectorBase:GMOY005208"/>
<evidence type="ECO:0000256" key="9">
    <source>
        <dbReference type="ARBA" id="ARBA00022842"/>
    </source>
</evidence>
<dbReference type="Gene3D" id="3.40.1190.10">
    <property type="entry name" value="Mur-like, catalytic domain"/>
    <property type="match status" value="1"/>
</dbReference>
<evidence type="ECO:0000256" key="8">
    <source>
        <dbReference type="ARBA" id="ARBA00022840"/>
    </source>
</evidence>
<comment type="pathway">
    <text evidence="1">Cofactor biosynthesis; tetrahydrofolylpolyglutamate biosynthesis.</text>
</comment>
<keyword evidence="6" id="KW-0479">Metal-binding</keyword>
<dbReference type="EMBL" id="CCAG010019700">
    <property type="status" value="NOT_ANNOTATED_CDS"/>
    <property type="molecule type" value="Genomic_DNA"/>
</dbReference>
<keyword evidence="9" id="KW-0460">Magnesium</keyword>
<dbReference type="PANTHER" id="PTHR11136:SF5">
    <property type="entry name" value="FOLYLPOLYGLUTAMATE SYNTHASE, MITOCHONDRIAL"/>
    <property type="match status" value="1"/>
</dbReference>
<accession>A0A1B0FMY4</accession>
<dbReference type="UniPathway" id="UPA00850"/>
<dbReference type="GO" id="GO:0004326">
    <property type="term" value="F:tetrahydrofolylpolyglutamate synthase activity"/>
    <property type="evidence" value="ECO:0007669"/>
    <property type="project" value="UniProtKB-EC"/>
</dbReference>
<protein>
    <recommendedName>
        <fullName evidence="3">tetrahydrofolate synthase</fullName>
        <ecNumber evidence="3">6.3.2.17</ecNumber>
    </recommendedName>
    <alternativeName>
        <fullName evidence="11">Folylpoly-gamma-glutamate synthetase</fullName>
    </alternativeName>
    <alternativeName>
        <fullName evidence="10">Tetrahydrofolylpolyglutamate synthase</fullName>
    </alternativeName>
</protein>
<dbReference type="SUPFAM" id="SSF53623">
    <property type="entry name" value="MurD-like peptide ligases, catalytic domain"/>
    <property type="match status" value="1"/>
</dbReference>
<name>A0A1B0FMY4_GLOMM</name>
<evidence type="ECO:0000313" key="14">
    <source>
        <dbReference type="Proteomes" id="UP000092444"/>
    </source>
</evidence>
<reference evidence="13" key="1">
    <citation type="submission" date="2020-05" db="UniProtKB">
        <authorList>
            <consortium name="EnsemblMetazoa"/>
        </authorList>
    </citation>
    <scope>IDENTIFICATION</scope>
    <source>
        <strain evidence="13">Yale</strain>
    </source>
</reference>
<dbReference type="NCBIfam" id="TIGR01499">
    <property type="entry name" value="folC"/>
    <property type="match status" value="1"/>
</dbReference>
<evidence type="ECO:0000256" key="12">
    <source>
        <dbReference type="ARBA" id="ARBA00047493"/>
    </source>
</evidence>
<keyword evidence="5" id="KW-0436">Ligase</keyword>
<dbReference type="InterPro" id="IPR036565">
    <property type="entry name" value="Mur-like_cat_sf"/>
</dbReference>
<dbReference type="Gene3D" id="3.90.190.20">
    <property type="entry name" value="Mur ligase, C-terminal domain"/>
    <property type="match status" value="1"/>
</dbReference>
<evidence type="ECO:0000256" key="1">
    <source>
        <dbReference type="ARBA" id="ARBA00005150"/>
    </source>
</evidence>
<dbReference type="GO" id="GO:0005829">
    <property type="term" value="C:cytosol"/>
    <property type="evidence" value="ECO:0007669"/>
    <property type="project" value="TreeGrafter"/>
</dbReference>
<dbReference type="AlphaFoldDB" id="A0A1B0FMY4"/>
<dbReference type="EnsemblMetazoa" id="GMOY005208-RA">
    <property type="protein sequence ID" value="GMOY005208-PA"/>
    <property type="gene ID" value="GMOY005208"/>
</dbReference>
<keyword evidence="14" id="KW-1185">Reference proteome</keyword>
<evidence type="ECO:0000256" key="2">
    <source>
        <dbReference type="ARBA" id="ARBA00008276"/>
    </source>
</evidence>
<evidence type="ECO:0000313" key="13">
    <source>
        <dbReference type="EnsemblMetazoa" id="GMOY005208-PA"/>
    </source>
</evidence>
<keyword evidence="7" id="KW-0547">Nucleotide-binding</keyword>